<dbReference type="Pfam" id="PF07883">
    <property type="entry name" value="Cupin_2"/>
    <property type="match status" value="1"/>
</dbReference>
<accession>A0A383D187</accession>
<name>A0A383D187_9ZZZZ</name>
<gene>
    <name evidence="2" type="ORF">METZ01_LOCUS491161</name>
</gene>
<protein>
    <recommendedName>
        <fullName evidence="1">Cupin type-2 domain-containing protein</fullName>
    </recommendedName>
</protein>
<dbReference type="InterPro" id="IPR013096">
    <property type="entry name" value="Cupin_2"/>
</dbReference>
<proteinExistence type="predicted"/>
<evidence type="ECO:0000313" key="2">
    <source>
        <dbReference type="EMBL" id="SVE38307.1"/>
    </source>
</evidence>
<reference evidence="2" key="1">
    <citation type="submission" date="2018-05" db="EMBL/GenBank/DDBJ databases">
        <authorList>
            <person name="Lanie J.A."/>
            <person name="Ng W.-L."/>
            <person name="Kazmierczak K.M."/>
            <person name="Andrzejewski T.M."/>
            <person name="Davidsen T.M."/>
            <person name="Wayne K.J."/>
            <person name="Tettelin H."/>
            <person name="Glass J.I."/>
            <person name="Rusch D."/>
            <person name="Podicherti R."/>
            <person name="Tsui H.-C.T."/>
            <person name="Winkler M.E."/>
        </authorList>
    </citation>
    <scope>NUCLEOTIDE SEQUENCE</scope>
</reference>
<dbReference type="SUPFAM" id="SSF51182">
    <property type="entry name" value="RmlC-like cupins"/>
    <property type="match status" value="1"/>
</dbReference>
<sequence length="199" mass="21847">MSVIMKTVDISPEEMTHNIARFDDLVANKAKTGNKIPPEARERMTARATKTVIADPTASDTPWGAGGKGGPISGPKNFAVVIAECEARNGPALHVHQYSTETFTCIKGRFRIEWGDNAEHGIELNLFDTISIPPGVMRRFENISDETGLLYVILQGNESRLRDVEFAPNLGEELREQFGDAVVHELEDIGYSFTAGVDT</sequence>
<dbReference type="AlphaFoldDB" id="A0A383D187"/>
<dbReference type="InterPro" id="IPR014710">
    <property type="entry name" value="RmlC-like_jellyroll"/>
</dbReference>
<organism evidence="2">
    <name type="scientific">marine metagenome</name>
    <dbReference type="NCBI Taxonomy" id="408172"/>
    <lineage>
        <taxon>unclassified sequences</taxon>
        <taxon>metagenomes</taxon>
        <taxon>ecological metagenomes</taxon>
    </lineage>
</organism>
<dbReference type="Gene3D" id="2.60.120.10">
    <property type="entry name" value="Jelly Rolls"/>
    <property type="match status" value="1"/>
</dbReference>
<feature type="domain" description="Cupin type-2" evidence="1">
    <location>
        <begin position="92"/>
        <end position="153"/>
    </location>
</feature>
<dbReference type="InterPro" id="IPR011051">
    <property type="entry name" value="RmlC_Cupin_sf"/>
</dbReference>
<evidence type="ECO:0000259" key="1">
    <source>
        <dbReference type="Pfam" id="PF07883"/>
    </source>
</evidence>
<dbReference type="EMBL" id="UINC01213505">
    <property type="protein sequence ID" value="SVE38307.1"/>
    <property type="molecule type" value="Genomic_DNA"/>
</dbReference>